<evidence type="ECO:0000256" key="3">
    <source>
        <dbReference type="ARBA" id="ARBA00022989"/>
    </source>
</evidence>
<dbReference type="RefSeq" id="WP_344939511.1">
    <property type="nucleotide sequence ID" value="NZ_BAAAZG010000001.1"/>
</dbReference>
<accession>A0ABP7UXT2</accession>
<evidence type="ECO:0000256" key="2">
    <source>
        <dbReference type="ARBA" id="ARBA00022692"/>
    </source>
</evidence>
<keyword evidence="4 5" id="KW-0472">Membrane</keyword>
<proteinExistence type="predicted"/>
<dbReference type="Pfam" id="PF03595">
    <property type="entry name" value="SLAC1"/>
    <property type="match status" value="1"/>
</dbReference>
<dbReference type="Gene3D" id="1.50.10.150">
    <property type="entry name" value="Voltage-dependent anion channel"/>
    <property type="match status" value="1"/>
</dbReference>
<dbReference type="InterPro" id="IPR004695">
    <property type="entry name" value="SLAC1/Mae1/Ssu1/TehA"/>
</dbReference>
<evidence type="ECO:0000313" key="7">
    <source>
        <dbReference type="Proteomes" id="UP001500683"/>
    </source>
</evidence>
<reference evidence="7" key="1">
    <citation type="journal article" date="2019" name="Int. J. Syst. Evol. Microbiol.">
        <title>The Global Catalogue of Microorganisms (GCM) 10K type strain sequencing project: providing services to taxonomists for standard genome sequencing and annotation.</title>
        <authorList>
            <consortium name="The Broad Institute Genomics Platform"/>
            <consortium name="The Broad Institute Genome Sequencing Center for Infectious Disease"/>
            <person name="Wu L."/>
            <person name="Ma J."/>
        </authorList>
    </citation>
    <scope>NUCLEOTIDE SEQUENCE [LARGE SCALE GENOMIC DNA]</scope>
    <source>
        <strain evidence="7">JCM 16702</strain>
    </source>
</reference>
<sequence>MRAFLYASTGVLVTARLLRHPPRPGDLIPPYWVAMGATAISVLSGTKIGQMAGVPAADAVRPLSAAVSVAFWAFGTWLIPALVATGWWRHITRRP</sequence>
<evidence type="ECO:0000313" key="6">
    <source>
        <dbReference type="EMBL" id="GAA4055230.1"/>
    </source>
</evidence>
<dbReference type="EMBL" id="BAAAZG010000001">
    <property type="protein sequence ID" value="GAA4055230.1"/>
    <property type="molecule type" value="Genomic_DNA"/>
</dbReference>
<comment type="caution">
    <text evidence="6">The sequence shown here is derived from an EMBL/GenBank/DDBJ whole genome shotgun (WGS) entry which is preliminary data.</text>
</comment>
<evidence type="ECO:0000256" key="5">
    <source>
        <dbReference type="SAM" id="Phobius"/>
    </source>
</evidence>
<keyword evidence="7" id="KW-1185">Reference proteome</keyword>
<comment type="subcellular location">
    <subcellularLocation>
        <location evidence="1">Membrane</location>
        <topology evidence="1">Multi-pass membrane protein</topology>
    </subcellularLocation>
</comment>
<dbReference type="InterPro" id="IPR038665">
    <property type="entry name" value="Voltage-dep_anion_channel_sf"/>
</dbReference>
<organism evidence="6 7">
    <name type="scientific">Actinomadura miaoliensis</name>
    <dbReference type="NCBI Taxonomy" id="430685"/>
    <lineage>
        <taxon>Bacteria</taxon>
        <taxon>Bacillati</taxon>
        <taxon>Actinomycetota</taxon>
        <taxon>Actinomycetes</taxon>
        <taxon>Streptosporangiales</taxon>
        <taxon>Thermomonosporaceae</taxon>
        <taxon>Actinomadura</taxon>
    </lineage>
</organism>
<dbReference type="Proteomes" id="UP001500683">
    <property type="component" value="Unassembled WGS sequence"/>
</dbReference>
<protein>
    <submittedName>
        <fullName evidence="6">Uncharacterized protein</fullName>
    </submittedName>
</protein>
<gene>
    <name evidence="6" type="ORF">GCM10022214_02930</name>
</gene>
<name>A0ABP7UXT2_9ACTN</name>
<keyword evidence="3 5" id="KW-1133">Transmembrane helix</keyword>
<feature type="transmembrane region" description="Helical" evidence="5">
    <location>
        <begin position="69"/>
        <end position="88"/>
    </location>
</feature>
<evidence type="ECO:0000256" key="1">
    <source>
        <dbReference type="ARBA" id="ARBA00004141"/>
    </source>
</evidence>
<keyword evidence="2 5" id="KW-0812">Transmembrane</keyword>
<evidence type="ECO:0000256" key="4">
    <source>
        <dbReference type="ARBA" id="ARBA00023136"/>
    </source>
</evidence>